<dbReference type="AlphaFoldDB" id="A0A699WY12"/>
<protein>
    <submittedName>
        <fullName evidence="2">Uncharacterized protein</fullName>
    </submittedName>
</protein>
<evidence type="ECO:0000313" key="2">
    <source>
        <dbReference type="EMBL" id="GFD52445.1"/>
    </source>
</evidence>
<dbReference type="EMBL" id="BKCJ011782395">
    <property type="protein sequence ID" value="GFD52445.1"/>
    <property type="molecule type" value="Genomic_DNA"/>
</dbReference>
<feature type="compositionally biased region" description="Basic residues" evidence="1">
    <location>
        <begin position="7"/>
        <end position="16"/>
    </location>
</feature>
<feature type="non-terminal residue" evidence="2">
    <location>
        <position position="107"/>
    </location>
</feature>
<proteinExistence type="predicted"/>
<organism evidence="2">
    <name type="scientific">Tanacetum cinerariifolium</name>
    <name type="common">Dalmatian daisy</name>
    <name type="synonym">Chrysanthemum cinerariifolium</name>
    <dbReference type="NCBI Taxonomy" id="118510"/>
    <lineage>
        <taxon>Eukaryota</taxon>
        <taxon>Viridiplantae</taxon>
        <taxon>Streptophyta</taxon>
        <taxon>Embryophyta</taxon>
        <taxon>Tracheophyta</taxon>
        <taxon>Spermatophyta</taxon>
        <taxon>Magnoliopsida</taxon>
        <taxon>eudicotyledons</taxon>
        <taxon>Gunneridae</taxon>
        <taxon>Pentapetalae</taxon>
        <taxon>asterids</taxon>
        <taxon>campanulids</taxon>
        <taxon>Asterales</taxon>
        <taxon>Asteraceae</taxon>
        <taxon>Asteroideae</taxon>
        <taxon>Anthemideae</taxon>
        <taxon>Anthemidinae</taxon>
        <taxon>Tanacetum</taxon>
    </lineage>
</organism>
<comment type="caution">
    <text evidence="2">The sequence shown here is derived from an EMBL/GenBank/DDBJ whole genome shotgun (WGS) entry which is preliminary data.</text>
</comment>
<feature type="region of interest" description="Disordered" evidence="1">
    <location>
        <begin position="1"/>
        <end position="34"/>
    </location>
</feature>
<gene>
    <name evidence="2" type="ORF">Tci_924414</name>
</gene>
<reference evidence="2" key="1">
    <citation type="journal article" date="2019" name="Sci. Rep.">
        <title>Draft genome of Tanacetum cinerariifolium, the natural source of mosquito coil.</title>
        <authorList>
            <person name="Yamashiro T."/>
            <person name="Shiraishi A."/>
            <person name="Satake H."/>
            <person name="Nakayama K."/>
        </authorList>
    </citation>
    <scope>NUCLEOTIDE SEQUENCE</scope>
</reference>
<accession>A0A699WY12</accession>
<name>A0A699WY12_TANCI</name>
<feature type="non-terminal residue" evidence="2">
    <location>
        <position position="1"/>
    </location>
</feature>
<evidence type="ECO:0000256" key="1">
    <source>
        <dbReference type="SAM" id="MobiDB-lite"/>
    </source>
</evidence>
<sequence>RGPGRCGGRRGRRGPARYRGAPQQPGGARGVSARQLHRQALRRHYFGLWAGKLPAGPALPAEPAAAPGGLRAAVISSSLDFVVRARAQLASTLERPAPNAPNRGMRA</sequence>